<dbReference type="PANTHER" id="PTHR12526">
    <property type="entry name" value="GLYCOSYLTRANSFERASE"/>
    <property type="match status" value="1"/>
</dbReference>
<dbReference type="AlphaFoldDB" id="A0A926DIC3"/>
<evidence type="ECO:0000259" key="1">
    <source>
        <dbReference type="Pfam" id="PF00534"/>
    </source>
</evidence>
<keyword evidence="3" id="KW-1185">Reference proteome</keyword>
<dbReference type="SUPFAM" id="SSF53756">
    <property type="entry name" value="UDP-Glycosyltransferase/glycogen phosphorylase"/>
    <property type="match status" value="1"/>
</dbReference>
<sequence>MKKKILIVNKSFELGGIQHALVNMLKALQLINNNIQIDLLIFNNDDVCKNQIPVDIKILKPSLLVKTMGMSFSRVLETKNIIQIIFKILSTAWSKVFGNSLPISIAFLFQKKLKVHYDYAVAYHHETNKKTMVSGFVRFILKKCDSDVKMGWIHSDFVATGLGTKQNRKIYSQLDKIICVSKATKTSFLSLFPELESKCDYCYNYLPVDEIRKKSLSESISFGCDEGVVFFSACRFVAEKGIERTIMAMLPLWKEGLKFKWYIAGNGIEYAKIEHLIHNYNIHDKVILLGYKENPYPYMKAADWFLLSSYHETFSMVAAESMIVGTPVLATDLPVVRELIDENSGYICHNSVEGIKDAIKDIVSQKKSIKVQLRENLVNSKGQFERIFQ</sequence>
<dbReference type="Gene3D" id="3.40.50.2000">
    <property type="entry name" value="Glycogen Phosphorylase B"/>
    <property type="match status" value="2"/>
</dbReference>
<evidence type="ECO:0000313" key="3">
    <source>
        <dbReference type="Proteomes" id="UP000611762"/>
    </source>
</evidence>
<dbReference type="InterPro" id="IPR001296">
    <property type="entry name" value="Glyco_trans_1"/>
</dbReference>
<organism evidence="2 3">
    <name type="scientific">Congzhengia minquanensis</name>
    <dbReference type="NCBI Taxonomy" id="2763657"/>
    <lineage>
        <taxon>Bacteria</taxon>
        <taxon>Bacillati</taxon>
        <taxon>Bacillota</taxon>
        <taxon>Clostridia</taxon>
        <taxon>Eubacteriales</taxon>
        <taxon>Oscillospiraceae</taxon>
        <taxon>Congzhengia</taxon>
    </lineage>
</organism>
<name>A0A926DIC3_9FIRM</name>
<proteinExistence type="predicted"/>
<gene>
    <name evidence="2" type="ORF">H8698_00085</name>
</gene>
<dbReference type="EMBL" id="JACRSU010000001">
    <property type="protein sequence ID" value="MBC8539378.1"/>
    <property type="molecule type" value="Genomic_DNA"/>
</dbReference>
<dbReference type="PANTHER" id="PTHR12526:SF630">
    <property type="entry name" value="GLYCOSYLTRANSFERASE"/>
    <property type="match status" value="1"/>
</dbReference>
<dbReference type="Pfam" id="PF00534">
    <property type="entry name" value="Glycos_transf_1"/>
    <property type="match status" value="1"/>
</dbReference>
<comment type="caution">
    <text evidence="2">The sequence shown here is derived from an EMBL/GenBank/DDBJ whole genome shotgun (WGS) entry which is preliminary data.</text>
</comment>
<feature type="domain" description="Glycosyl transferase family 1" evidence="1">
    <location>
        <begin position="228"/>
        <end position="372"/>
    </location>
</feature>
<accession>A0A926DIC3</accession>
<dbReference type="RefSeq" id="WP_249310458.1">
    <property type="nucleotide sequence ID" value="NZ_JACRSU010000001.1"/>
</dbReference>
<protein>
    <submittedName>
        <fullName evidence="2">Glycosyltransferase</fullName>
    </submittedName>
</protein>
<dbReference type="GO" id="GO:0016757">
    <property type="term" value="F:glycosyltransferase activity"/>
    <property type="evidence" value="ECO:0007669"/>
    <property type="project" value="InterPro"/>
</dbReference>
<dbReference type="Proteomes" id="UP000611762">
    <property type="component" value="Unassembled WGS sequence"/>
</dbReference>
<evidence type="ECO:0000313" key="2">
    <source>
        <dbReference type="EMBL" id="MBC8539378.1"/>
    </source>
</evidence>
<dbReference type="CDD" id="cd03811">
    <property type="entry name" value="GT4_GT28_WabH-like"/>
    <property type="match status" value="1"/>
</dbReference>
<reference evidence="2" key="1">
    <citation type="submission" date="2020-08" db="EMBL/GenBank/DDBJ databases">
        <title>Genome public.</title>
        <authorList>
            <person name="Liu C."/>
            <person name="Sun Q."/>
        </authorList>
    </citation>
    <scope>NUCLEOTIDE SEQUENCE</scope>
    <source>
        <strain evidence="2">H8</strain>
    </source>
</reference>